<evidence type="ECO:0000313" key="2">
    <source>
        <dbReference type="EMBL" id="BAE86568.1"/>
    </source>
</evidence>
<dbReference type="EMBL" id="AP008230">
    <property type="protein sequence ID" value="BAE86568.1"/>
    <property type="molecule type" value="Genomic_DNA"/>
</dbReference>
<dbReference type="HOGENOM" id="CLU_100715_7_3_9"/>
<name>Q24N24_DESHY</name>
<dbReference type="PROSITE" id="PS01094">
    <property type="entry name" value="UPF0076"/>
    <property type="match status" value="1"/>
</dbReference>
<organism evidence="2 3">
    <name type="scientific">Desulfitobacterium hafniense (strain Y51)</name>
    <dbReference type="NCBI Taxonomy" id="138119"/>
    <lineage>
        <taxon>Bacteria</taxon>
        <taxon>Bacillati</taxon>
        <taxon>Bacillota</taxon>
        <taxon>Clostridia</taxon>
        <taxon>Eubacteriales</taxon>
        <taxon>Desulfitobacteriaceae</taxon>
        <taxon>Desulfitobacterium</taxon>
    </lineage>
</organism>
<dbReference type="PANTHER" id="PTHR11803">
    <property type="entry name" value="2-IMINOBUTANOATE/2-IMINOPROPANOATE DEAMINASE RIDA"/>
    <property type="match status" value="1"/>
</dbReference>
<dbReference type="Proteomes" id="UP000001946">
    <property type="component" value="Chromosome"/>
</dbReference>
<dbReference type="SUPFAM" id="SSF55298">
    <property type="entry name" value="YjgF-like"/>
    <property type="match status" value="1"/>
</dbReference>
<dbReference type="NCBIfam" id="TIGR00004">
    <property type="entry name" value="Rid family detoxifying hydrolase"/>
    <property type="match status" value="1"/>
</dbReference>
<accession>Q24N24</accession>
<comment type="similarity">
    <text evidence="1">Belongs to the RutC family.</text>
</comment>
<keyword evidence="3" id="KW-1185">Reference proteome</keyword>
<dbReference type="GO" id="GO:0019239">
    <property type="term" value="F:deaminase activity"/>
    <property type="evidence" value="ECO:0007669"/>
    <property type="project" value="TreeGrafter"/>
</dbReference>
<dbReference type="PANTHER" id="PTHR11803:SF58">
    <property type="entry name" value="PROTEIN HMF1-RELATED"/>
    <property type="match status" value="1"/>
</dbReference>
<dbReference type="GO" id="GO:0005829">
    <property type="term" value="C:cytosol"/>
    <property type="evidence" value="ECO:0007669"/>
    <property type="project" value="TreeGrafter"/>
</dbReference>
<dbReference type="InterPro" id="IPR035959">
    <property type="entry name" value="RutC-like_sf"/>
</dbReference>
<evidence type="ECO:0000313" key="3">
    <source>
        <dbReference type="Proteomes" id="UP000001946"/>
    </source>
</evidence>
<dbReference type="InterPro" id="IPR006175">
    <property type="entry name" value="YjgF/YER057c/UK114"/>
</dbReference>
<dbReference type="FunFam" id="3.30.1330.40:FF:000001">
    <property type="entry name" value="L-PSP family endoribonuclease"/>
    <property type="match status" value="1"/>
</dbReference>
<dbReference type="RefSeq" id="WP_011462120.1">
    <property type="nucleotide sequence ID" value="NC_007907.1"/>
</dbReference>
<dbReference type="Gene3D" id="3.30.1330.40">
    <property type="entry name" value="RutC-like"/>
    <property type="match status" value="1"/>
</dbReference>
<protein>
    <submittedName>
        <fullName evidence="2">Uncharacterized protein</fullName>
    </submittedName>
</protein>
<sequence>MKQAIQTSNAPKAIGPYSQAVQAGDFLYVSGQIPLDSMSGTIVEGGIEAQTRQVFANLKAILNEAGCDFANVVKATVLLSNMGDFAKVNEIYAEYFVGDVLPARAAYQVSALPKDALLEIELIAYTADK</sequence>
<evidence type="ECO:0000256" key="1">
    <source>
        <dbReference type="ARBA" id="ARBA00010552"/>
    </source>
</evidence>
<dbReference type="CDD" id="cd00448">
    <property type="entry name" value="YjgF_YER057c_UK114_family"/>
    <property type="match status" value="1"/>
</dbReference>
<gene>
    <name evidence="2" type="ordered locus">DSY4779</name>
</gene>
<dbReference type="InterPro" id="IPR019897">
    <property type="entry name" value="RidA_CS"/>
</dbReference>
<dbReference type="InterPro" id="IPR006056">
    <property type="entry name" value="RidA"/>
</dbReference>
<dbReference type="eggNOG" id="COG0251">
    <property type="taxonomic scope" value="Bacteria"/>
</dbReference>
<dbReference type="STRING" id="138119.DSY4779"/>
<dbReference type="KEGG" id="dsy:DSY4779"/>
<reference evidence="2 3" key="1">
    <citation type="journal article" date="2006" name="J. Bacteriol.">
        <title>Complete genome sequence of the dehalorespiring bacterium Desulfitobacterium hafniense Y51 and comparison with Dehalococcoides ethenogenes 195.</title>
        <authorList>
            <person name="Nonaka H."/>
            <person name="Keresztes G."/>
            <person name="Shinoda Y."/>
            <person name="Ikenaga Y."/>
            <person name="Abe M."/>
            <person name="Naito K."/>
            <person name="Inatomi K."/>
            <person name="Furukawa K."/>
            <person name="Inui M."/>
            <person name="Yukawa H."/>
        </authorList>
    </citation>
    <scope>NUCLEOTIDE SEQUENCE [LARGE SCALE GENOMIC DNA]</scope>
    <source>
        <strain evidence="2 3">Y51</strain>
    </source>
</reference>
<dbReference type="Pfam" id="PF01042">
    <property type="entry name" value="Ribonuc_L-PSP"/>
    <property type="match status" value="1"/>
</dbReference>
<dbReference type="AlphaFoldDB" id="Q24N24"/>
<proteinExistence type="inferred from homology"/>